<protein>
    <submittedName>
        <fullName evidence="1">Uncharacterized protein</fullName>
    </submittedName>
</protein>
<evidence type="ECO:0000313" key="2">
    <source>
        <dbReference type="Proteomes" id="UP001148629"/>
    </source>
</evidence>
<comment type="caution">
    <text evidence="1">The sequence shown here is derived from an EMBL/GenBank/DDBJ whole genome shotgun (WGS) entry which is preliminary data.</text>
</comment>
<gene>
    <name evidence="1" type="ORF">NM208_g16637</name>
</gene>
<sequence>MTPERQSSRQSLLALPNEIQSRILFHLVPSSVKSVHAVLYTCKHLYQIALPFSVHTYRNATAPISREFRTRSRNLQFLHYITITKPELARHVRALVFGNFSTRDSDDELEYEQVGPTDDEKPIYRDLVDKTFTAHESDEWEAWRQDWISDLEEGYEDAEVALLLVACKGLQQLCYGEPYHPRTFLRVLRVAIKKNLESQKPQGSSPTSLPLSCLDDVYHESEETKYGYLTYLEQTVLLFQLPSIRSYECILPNGGEGEEKSFEDIPPRSSSVEEIILRRGAITAGVLRATIGACKALRSFEFLKHPTHMYDLDMMPGDLLGAILPHQETLEYLHVDFMDSWSKVGWSEYPEKLFMGRELKQMTALKKLVTGMQALTGRLVSKPEYDFGEDIVIQVEGAPRLTECIPENLEHLEIHSCGGSIVPQVQELLDLCSTGKYYSQLKRVRLLFVAEHTERSEVKLECQGPSPPELDIVYQTTENRDYDLITYSRMDDIWVTNYCTRIHASGTRDNWLKYRGSDVARATVNRGVLEEPGRRLIENEE</sequence>
<keyword evidence="2" id="KW-1185">Reference proteome</keyword>
<name>A0ACC1RBJ2_9HYPO</name>
<dbReference type="EMBL" id="JANRMS010005301">
    <property type="protein sequence ID" value="KAJ3502860.1"/>
    <property type="molecule type" value="Genomic_DNA"/>
</dbReference>
<evidence type="ECO:0000313" key="1">
    <source>
        <dbReference type="EMBL" id="KAJ3502860.1"/>
    </source>
</evidence>
<reference evidence="1" key="1">
    <citation type="submission" date="2022-08" db="EMBL/GenBank/DDBJ databases">
        <title>Genome Sequence of Fusarium decemcellulare.</title>
        <authorList>
            <person name="Buettner E."/>
        </authorList>
    </citation>
    <scope>NUCLEOTIDE SEQUENCE</scope>
    <source>
        <strain evidence="1">Babe19</strain>
    </source>
</reference>
<dbReference type="Proteomes" id="UP001148629">
    <property type="component" value="Unassembled WGS sequence"/>
</dbReference>
<proteinExistence type="predicted"/>
<organism evidence="1 2">
    <name type="scientific">Fusarium decemcellulare</name>
    <dbReference type="NCBI Taxonomy" id="57161"/>
    <lineage>
        <taxon>Eukaryota</taxon>
        <taxon>Fungi</taxon>
        <taxon>Dikarya</taxon>
        <taxon>Ascomycota</taxon>
        <taxon>Pezizomycotina</taxon>
        <taxon>Sordariomycetes</taxon>
        <taxon>Hypocreomycetidae</taxon>
        <taxon>Hypocreales</taxon>
        <taxon>Nectriaceae</taxon>
        <taxon>Fusarium</taxon>
        <taxon>Fusarium decemcellulare species complex</taxon>
    </lineage>
</organism>
<accession>A0ACC1RBJ2</accession>